<proteinExistence type="predicted"/>
<name>A0ABP5TKB3_9ACTN</name>
<dbReference type="RefSeq" id="WP_310283676.1">
    <property type="nucleotide sequence ID" value="NZ_BAAASX010000035.1"/>
</dbReference>
<evidence type="ECO:0000313" key="3">
    <source>
        <dbReference type="EMBL" id="GAA2352193.1"/>
    </source>
</evidence>
<comment type="caution">
    <text evidence="3">The sequence shown here is derived from an EMBL/GenBank/DDBJ whole genome shotgun (WGS) entry which is preliminary data.</text>
</comment>
<reference evidence="4" key="1">
    <citation type="journal article" date="2019" name="Int. J. Syst. Evol. Microbiol.">
        <title>The Global Catalogue of Microorganisms (GCM) 10K type strain sequencing project: providing services to taxonomists for standard genome sequencing and annotation.</title>
        <authorList>
            <consortium name="The Broad Institute Genomics Platform"/>
            <consortium name="The Broad Institute Genome Sequencing Center for Infectious Disease"/>
            <person name="Wu L."/>
            <person name="Ma J."/>
        </authorList>
    </citation>
    <scope>NUCLEOTIDE SEQUENCE [LARGE SCALE GENOMIC DNA]</scope>
    <source>
        <strain evidence="4">JCM 6238</strain>
    </source>
</reference>
<keyword evidence="1" id="KW-0175">Coiled coil</keyword>
<keyword evidence="2" id="KW-0472">Membrane</keyword>
<feature type="coiled-coil region" evidence="1">
    <location>
        <begin position="118"/>
        <end position="145"/>
    </location>
</feature>
<evidence type="ECO:0000256" key="2">
    <source>
        <dbReference type="SAM" id="Phobius"/>
    </source>
</evidence>
<evidence type="ECO:0000256" key="1">
    <source>
        <dbReference type="SAM" id="Coils"/>
    </source>
</evidence>
<dbReference type="EMBL" id="BAAASX010000035">
    <property type="protein sequence ID" value="GAA2352193.1"/>
    <property type="molecule type" value="Genomic_DNA"/>
</dbReference>
<dbReference type="Proteomes" id="UP001501584">
    <property type="component" value="Unassembled WGS sequence"/>
</dbReference>
<sequence length="162" mass="17996">MVESTAHPPNDIEIAKPDHSLGHFITGAIPMTLGLLIVWWHLLAPIVDHEHQGVLLWFAGILCSVSLTFWLWCVVRFVEARFAKRNAAAHELAMQESRTAAARHRELLALVEKHCRSVQSLHKRLEAIEQDLKNANTEIAHLRELVVESGGVSGSIGPSAYS</sequence>
<organism evidence="3 4">
    <name type="scientific">Glycomyces rutgersensis</name>
    <dbReference type="NCBI Taxonomy" id="58115"/>
    <lineage>
        <taxon>Bacteria</taxon>
        <taxon>Bacillati</taxon>
        <taxon>Actinomycetota</taxon>
        <taxon>Actinomycetes</taxon>
        <taxon>Glycomycetales</taxon>
        <taxon>Glycomycetaceae</taxon>
        <taxon>Glycomyces</taxon>
    </lineage>
</organism>
<keyword evidence="4" id="KW-1185">Reference proteome</keyword>
<gene>
    <name evidence="3" type="ORF">GCM10010403_52220</name>
</gene>
<protein>
    <submittedName>
        <fullName evidence="3">Uncharacterized protein</fullName>
    </submittedName>
</protein>
<feature type="transmembrane region" description="Helical" evidence="2">
    <location>
        <begin position="21"/>
        <end position="42"/>
    </location>
</feature>
<evidence type="ECO:0000313" key="4">
    <source>
        <dbReference type="Proteomes" id="UP001501584"/>
    </source>
</evidence>
<accession>A0ABP5TKB3</accession>
<feature type="transmembrane region" description="Helical" evidence="2">
    <location>
        <begin position="54"/>
        <end position="75"/>
    </location>
</feature>
<keyword evidence="2" id="KW-0812">Transmembrane</keyword>
<keyword evidence="2" id="KW-1133">Transmembrane helix</keyword>